<reference evidence="1 2" key="1">
    <citation type="submission" date="2017-07" db="EMBL/GenBank/DDBJ databases">
        <title>Genome Sequence of Sulfitobacter pseudonitzschiae Strain SMR1 Isolated from a culture of the Diatom Skeletonema marinoi.</title>
        <authorList>
            <person name="Topel M."/>
            <person name="Pinder M.I.M."/>
            <person name="Johansson O.N."/>
            <person name="Kourtchenko O."/>
            <person name="Godhe A."/>
            <person name="Clarke A.K."/>
        </authorList>
    </citation>
    <scope>NUCLEOTIDE SEQUENCE [LARGE SCALE GENOMIC DNA]</scope>
    <source>
        <strain evidence="1 2">SMR1</strain>
    </source>
</reference>
<dbReference type="RefSeq" id="WP_089419892.1">
    <property type="nucleotide sequence ID" value="NZ_CP022415.1"/>
</dbReference>
<dbReference type="AlphaFoldDB" id="A0A221JYV4"/>
<dbReference type="Gene3D" id="3.30.2000.30">
    <property type="match status" value="1"/>
</dbReference>
<gene>
    <name evidence="1" type="ORF">SULPSESMR1_01091</name>
</gene>
<organism evidence="1 2">
    <name type="scientific">Pseudosulfitobacter pseudonitzschiae</name>
    <dbReference type="NCBI Taxonomy" id="1402135"/>
    <lineage>
        <taxon>Bacteria</taxon>
        <taxon>Pseudomonadati</taxon>
        <taxon>Pseudomonadota</taxon>
        <taxon>Alphaproteobacteria</taxon>
        <taxon>Rhodobacterales</taxon>
        <taxon>Roseobacteraceae</taxon>
        <taxon>Pseudosulfitobacter</taxon>
    </lineage>
</organism>
<name>A0A221JYV4_9RHOB</name>
<proteinExistence type="predicted"/>
<dbReference type="Proteomes" id="UP000199754">
    <property type="component" value="Chromosome"/>
</dbReference>
<protein>
    <submittedName>
        <fullName evidence="1">Gene transfer agent protein</fullName>
    </submittedName>
</protein>
<dbReference type="OrthoDB" id="7644395at2"/>
<sequence>MSYGVSAALQSAIYNALTAAVAVTDLVGADIYDAMPTGTVPPLYVSIGAETVRAANDKTGSGAVHDVRIAVVTDVQGFAAAKAVAAAISDTLHDADLTLARGRLIYLNFDRAVADRSDAGAGRTIVLRFKARVEDD</sequence>
<evidence type="ECO:0000313" key="1">
    <source>
        <dbReference type="EMBL" id="ASM71916.1"/>
    </source>
</evidence>
<keyword evidence="2" id="KW-1185">Reference proteome</keyword>
<dbReference type="KEGG" id="spse:SULPSESMR1_01091"/>
<dbReference type="Pfam" id="PF11367">
    <property type="entry name" value="Tail_completion_gp17"/>
    <property type="match status" value="1"/>
</dbReference>
<dbReference type="InterPro" id="IPR021508">
    <property type="entry name" value="Gp17-like"/>
</dbReference>
<dbReference type="EMBL" id="CP022415">
    <property type="protein sequence ID" value="ASM71916.1"/>
    <property type="molecule type" value="Genomic_DNA"/>
</dbReference>
<accession>A0A221JYV4</accession>
<dbReference type="STRING" id="1402135.SAMN05444149_105344"/>
<evidence type="ECO:0000313" key="2">
    <source>
        <dbReference type="Proteomes" id="UP000199754"/>
    </source>
</evidence>
<dbReference type="InterPro" id="IPR053745">
    <property type="entry name" value="Viral_Tail_Comp_sf"/>
</dbReference>